<feature type="compositionally biased region" description="Low complexity" evidence="1">
    <location>
        <begin position="313"/>
        <end position="335"/>
    </location>
</feature>
<feature type="compositionally biased region" description="Polar residues" evidence="1">
    <location>
        <begin position="336"/>
        <end position="370"/>
    </location>
</feature>
<dbReference type="Proteomes" id="UP000193920">
    <property type="component" value="Unassembled WGS sequence"/>
</dbReference>
<evidence type="ECO:0000259" key="3">
    <source>
        <dbReference type="SMART" id="SM00108"/>
    </source>
</evidence>
<reference evidence="4 5" key="1">
    <citation type="submission" date="2016-08" db="EMBL/GenBank/DDBJ databases">
        <title>A Parts List for Fungal Cellulosomes Revealed by Comparative Genomics.</title>
        <authorList>
            <consortium name="DOE Joint Genome Institute"/>
            <person name="Haitjema C.H."/>
            <person name="Gilmore S.P."/>
            <person name="Henske J.K."/>
            <person name="Solomon K.V."/>
            <person name="De Groot R."/>
            <person name="Kuo A."/>
            <person name="Mondo S.J."/>
            <person name="Salamov A.A."/>
            <person name="Labutti K."/>
            <person name="Zhao Z."/>
            <person name="Chiniquy J."/>
            <person name="Barry K."/>
            <person name="Brewer H.M."/>
            <person name="Purvine S.O."/>
            <person name="Wright A.T."/>
            <person name="Boxma B."/>
            <person name="Van Alen T."/>
            <person name="Hackstein J.H."/>
            <person name="Baker S.E."/>
            <person name="Grigoriev I.V."/>
            <person name="O'Malley M.A."/>
        </authorList>
    </citation>
    <scope>NUCLEOTIDE SEQUENCE [LARGE SCALE GENOMIC DNA]</scope>
    <source>
        <strain evidence="4 5">G1</strain>
    </source>
</reference>
<dbReference type="AlphaFoldDB" id="A0A1Y1XW80"/>
<feature type="region of interest" description="Disordered" evidence="1">
    <location>
        <begin position="1148"/>
        <end position="1265"/>
    </location>
</feature>
<feature type="compositionally biased region" description="Polar residues" evidence="1">
    <location>
        <begin position="393"/>
        <end position="410"/>
    </location>
</feature>
<feature type="compositionally biased region" description="Acidic residues" evidence="1">
    <location>
        <begin position="1212"/>
        <end position="1238"/>
    </location>
</feature>
<organism evidence="4 5">
    <name type="scientific">Neocallimastix californiae</name>
    <dbReference type="NCBI Taxonomy" id="1754190"/>
    <lineage>
        <taxon>Eukaryota</taxon>
        <taxon>Fungi</taxon>
        <taxon>Fungi incertae sedis</taxon>
        <taxon>Chytridiomycota</taxon>
        <taxon>Chytridiomycota incertae sedis</taxon>
        <taxon>Neocallimastigomycetes</taxon>
        <taxon>Neocallimastigales</taxon>
        <taxon>Neocallimastigaceae</taxon>
        <taxon>Neocallimastix</taxon>
    </lineage>
</organism>
<feature type="compositionally biased region" description="Acidic residues" evidence="1">
    <location>
        <begin position="1246"/>
        <end position="1265"/>
    </location>
</feature>
<feature type="compositionally biased region" description="Low complexity" evidence="1">
    <location>
        <begin position="255"/>
        <end position="273"/>
    </location>
</feature>
<evidence type="ECO:0000256" key="2">
    <source>
        <dbReference type="SAM" id="SignalP"/>
    </source>
</evidence>
<feature type="domain" description="Bulb-type lectin" evidence="3">
    <location>
        <begin position="960"/>
        <end position="1075"/>
    </location>
</feature>
<accession>A0A1Y1XW80</accession>
<evidence type="ECO:0000256" key="1">
    <source>
        <dbReference type="SAM" id="MobiDB-lite"/>
    </source>
</evidence>
<dbReference type="STRING" id="1754190.A0A1Y1XW80"/>
<proteinExistence type="predicted"/>
<evidence type="ECO:0000313" key="5">
    <source>
        <dbReference type="Proteomes" id="UP000193920"/>
    </source>
</evidence>
<comment type="caution">
    <text evidence="4">The sequence shown here is derived from an EMBL/GenBank/DDBJ whole genome shotgun (WGS) entry which is preliminary data.</text>
</comment>
<dbReference type="SUPFAM" id="SSF51110">
    <property type="entry name" value="alpha-D-mannose-specific plant lectins"/>
    <property type="match status" value="1"/>
</dbReference>
<name>A0A1Y1XW80_9FUNG</name>
<feature type="compositionally biased region" description="Basic and acidic residues" evidence="1">
    <location>
        <begin position="1148"/>
        <end position="1184"/>
    </location>
</feature>
<keyword evidence="2" id="KW-0732">Signal</keyword>
<feature type="compositionally biased region" description="Polar residues" evidence="1">
    <location>
        <begin position="297"/>
        <end position="312"/>
    </location>
</feature>
<dbReference type="EMBL" id="MCOG01000999">
    <property type="protein sequence ID" value="ORX89983.1"/>
    <property type="molecule type" value="Genomic_DNA"/>
</dbReference>
<gene>
    <name evidence="4" type="ORF">LY90DRAFT_521040</name>
</gene>
<dbReference type="SMART" id="SM00108">
    <property type="entry name" value="B_lectin"/>
    <property type="match status" value="1"/>
</dbReference>
<feature type="compositionally biased region" description="Gly residues" evidence="1">
    <location>
        <begin position="281"/>
        <end position="294"/>
    </location>
</feature>
<dbReference type="InterPro" id="IPR001480">
    <property type="entry name" value="Bulb-type_lectin_dom"/>
</dbReference>
<feature type="chain" id="PRO_5012598473" description="Bulb-type lectin domain-containing protein" evidence="2">
    <location>
        <begin position="19"/>
        <end position="1265"/>
    </location>
</feature>
<dbReference type="Gene3D" id="2.90.10.30">
    <property type="match status" value="1"/>
</dbReference>
<feature type="compositionally biased region" description="Polar residues" evidence="1">
    <location>
        <begin position="235"/>
        <end position="254"/>
    </location>
</feature>
<feature type="signal peptide" evidence="2">
    <location>
        <begin position="1"/>
        <end position="18"/>
    </location>
</feature>
<dbReference type="OrthoDB" id="2161183at2759"/>
<sequence>MIKKLLIITILLFTIVSSELCVYDKRGTRRYFNKDLIDINEIFISLKRKGYISDPYNTYFGNCYSNRGLINIYGVKVNKVEPLENFTKFKREETLKELFDLKEGNRRCNLLTSESAEGNPYSEELTGIKNSNVREGWKLVEVTTKAVDSKNSISNTFTVSFDQSYSISVQKSYSNTEGVTIENHVDQTDSNSFSDSISKVVEETLSKSNSNESGESWDNSFTKDITKTNEKHSETNWNNERNSSDTSGTNSSQENGTNWNNSSTSGSSTTTTTDETKADSVGGGGSIGAFGVGVNGSYTHETSTSRGTSSEVNSSTTNDRGGSSSTTSGTSTDRTVGQSDSTGGSKGLSDSISTSESLTNSNGGSRTVSNSVERSSTTGETEESSKTREIGMTTGNSETSEHSVTYSEDTSIQFSNSTSASFSVEESISGLGTGHPCEIAIYKKIKRYIQITSCYDRDQNKNYERNTRSIINIDVDYNAINRYRELVNKTEIDPMNLKGDGQILTACVLDSDNSQFKREYNFFEQAKELINGSVKTYNPVMIPGMVLTPNKEQVTDRDPSEKNSVFYMRKLANEDGSMVYYYGNNKLYDTETSNISSKCKFRISSKNHLEMFLDDETLFNPVGNYAEEFESEKSRYKEDPNAPFFNYTIMEIPEPILKPNTTDTIKKGNTNQYIDHLNNDQLKYNLLVARGQEECKILFEFCNSRDEKADEFEIYLEENNEDLLDYIYIENICGDKEHINYSYSEEEIEYICSKNKDELDVINKSNDEIHAMCDCEKYTMCINMKTSSISFNSFTFKTECNILESKFDCSKQCRTLMARENKFLVYDISHFKLKDVVVWSSVRPEHQNLIVGWNGNNLGYETSYLTLKKYNDYNSDDYEGLTLYDPTGAPIWEFRAEGTSSSDKLDKEGYYLPVKYGYPFSNPDITSKIPKIYADKNYPYLTMPSNIKFLGNTLIYGGCNNILLSNQGLQSLNGRFSLILQENGNLVFKDNKVTIWESKTANLWHGVGPYKLIVGNDGIMRILNKFDYIMMSTNNNPDKENDHKYRYYRLQVLNAGTFRIINENGEEMWNMWSHAPYHDFNVYYEEEFYDSCESTARNPNLPVITTIDEKSSIIRVGEQLVNRFTKEQFIEYKKKSIMESRKFEKAIKNKNSEKSDDNKKKDPSENDVNKDANLKDDDNFKNTDNRFNNNPFAGDPFAEDPFAGDPFAGDPFAEDPFAEDPFAEDAVAEEAVVEDPYDDNQFKDDTIEDDPLETDYADISVDIDA</sequence>
<keyword evidence="5" id="KW-1185">Reference proteome</keyword>
<evidence type="ECO:0000313" key="4">
    <source>
        <dbReference type="EMBL" id="ORX89983.1"/>
    </source>
</evidence>
<protein>
    <recommendedName>
        <fullName evidence="3">Bulb-type lectin domain-containing protein</fullName>
    </recommendedName>
</protein>
<feature type="region of interest" description="Disordered" evidence="1">
    <location>
        <begin position="228"/>
        <end position="410"/>
    </location>
</feature>
<dbReference type="InterPro" id="IPR036426">
    <property type="entry name" value="Bulb-type_lectin_dom_sf"/>
</dbReference>